<gene>
    <name evidence="1" type="ORF">A8C56_16630</name>
</gene>
<evidence type="ECO:0000313" key="2">
    <source>
        <dbReference type="Proteomes" id="UP000077667"/>
    </source>
</evidence>
<name>A0A1A9I6T8_9BACT</name>
<organism evidence="1 2">
    <name type="scientific">Niabella ginsenosidivorans</name>
    <dbReference type="NCBI Taxonomy" id="1176587"/>
    <lineage>
        <taxon>Bacteria</taxon>
        <taxon>Pseudomonadati</taxon>
        <taxon>Bacteroidota</taxon>
        <taxon>Chitinophagia</taxon>
        <taxon>Chitinophagales</taxon>
        <taxon>Chitinophagaceae</taxon>
        <taxon>Niabella</taxon>
    </lineage>
</organism>
<protein>
    <recommendedName>
        <fullName evidence="3">Type VI secretion system-associated protein</fullName>
    </recommendedName>
</protein>
<dbReference type="AlphaFoldDB" id="A0A1A9I6T8"/>
<dbReference type="Proteomes" id="UP000077667">
    <property type="component" value="Chromosome"/>
</dbReference>
<evidence type="ECO:0000313" key="1">
    <source>
        <dbReference type="EMBL" id="ANH82372.1"/>
    </source>
</evidence>
<keyword evidence="2" id="KW-1185">Reference proteome</keyword>
<dbReference type="EMBL" id="CP015772">
    <property type="protein sequence ID" value="ANH82372.1"/>
    <property type="molecule type" value="Genomic_DNA"/>
</dbReference>
<evidence type="ECO:0008006" key="3">
    <source>
        <dbReference type="Google" id="ProtNLM"/>
    </source>
</evidence>
<dbReference type="OrthoDB" id="761425at2"/>
<accession>A0A1A9I6T8</accession>
<dbReference type="STRING" id="1176587.A8C56_16630"/>
<sequence length="150" mass="16687">MPLEPYGIGGTEVKTDAFEAFADIPQNRVLLAEKLTDLPPVKPEIVQGLTSVEAVFAHFAPSVTMDFETEEGATKREDLHFKGLQDFGAGGITHQSTYLSELDMKRKQYQKIVKQLKTNKLLKQALADKETKENLLAALKVLVQELDNSK</sequence>
<dbReference type="KEGG" id="nia:A8C56_16630"/>
<reference evidence="1 2" key="1">
    <citation type="submission" date="2016-05" db="EMBL/GenBank/DDBJ databases">
        <title>Niabella ginsenosidivorans BS26 whole genome sequencing.</title>
        <authorList>
            <person name="Im W.T."/>
            <person name="Siddiqi M.Z."/>
        </authorList>
    </citation>
    <scope>NUCLEOTIDE SEQUENCE [LARGE SCALE GENOMIC DNA]</scope>
    <source>
        <strain evidence="1 2">BS26</strain>
    </source>
</reference>
<dbReference type="RefSeq" id="WP_067758454.1">
    <property type="nucleotide sequence ID" value="NZ_CP015772.1"/>
</dbReference>
<proteinExistence type="predicted"/>